<sequence>MKYTKRYAVFALLFVCSISLNVMMDMIQKLPPYRIKRNLVFPFQMLDPIEAVVLVILIIILFRKPLYACFAAIFKRMKASSGGSGGTPSSPNQSDQQQ</sequence>
<keyword evidence="2" id="KW-0812">Transmembrane</keyword>
<keyword evidence="2" id="KW-0472">Membrane</keyword>
<feature type="transmembrane region" description="Helical" evidence="2">
    <location>
        <begin position="7"/>
        <end position="24"/>
    </location>
</feature>
<reference evidence="3 4" key="1">
    <citation type="submission" date="2010-07" db="EMBL/GenBank/DDBJ databases">
        <title>The draft genome of Paenibacillus curdlanolyticus YK9.</title>
        <authorList>
            <consortium name="US DOE Joint Genome Institute (JGI-PGF)"/>
            <person name="Lucas S."/>
            <person name="Copeland A."/>
            <person name="Lapidus A."/>
            <person name="Cheng J.-F."/>
            <person name="Bruce D."/>
            <person name="Goodwin L."/>
            <person name="Pitluck S."/>
            <person name="Land M.L."/>
            <person name="Hauser L."/>
            <person name="Chang Y.-J."/>
            <person name="Jeffries C."/>
            <person name="Anderson I.J."/>
            <person name="Johnson E."/>
            <person name="Loganathan U."/>
            <person name="Mulhopadhyay B."/>
            <person name="Kyrpides N."/>
            <person name="Woyke T.J."/>
        </authorList>
    </citation>
    <scope>NUCLEOTIDE SEQUENCE [LARGE SCALE GENOMIC DNA]</scope>
    <source>
        <strain evidence="3 4">YK9</strain>
    </source>
</reference>
<evidence type="ECO:0000256" key="2">
    <source>
        <dbReference type="SAM" id="Phobius"/>
    </source>
</evidence>
<keyword evidence="4" id="KW-1185">Reference proteome</keyword>
<feature type="transmembrane region" description="Helical" evidence="2">
    <location>
        <begin position="51"/>
        <end position="74"/>
    </location>
</feature>
<keyword evidence="2" id="KW-1133">Transmembrane helix</keyword>
<proteinExistence type="predicted"/>
<dbReference type="RefSeq" id="WP_006036076.1">
    <property type="nucleotide sequence ID" value="NZ_AEDD01000001.1"/>
</dbReference>
<accession>E0I4L6</accession>
<evidence type="ECO:0000256" key="1">
    <source>
        <dbReference type="SAM" id="MobiDB-lite"/>
    </source>
</evidence>
<protein>
    <submittedName>
        <fullName evidence="3">Uncharacterized protein</fullName>
    </submittedName>
</protein>
<feature type="region of interest" description="Disordered" evidence="1">
    <location>
        <begin position="79"/>
        <end position="98"/>
    </location>
</feature>
<dbReference type="Proteomes" id="UP000005387">
    <property type="component" value="Unassembled WGS sequence"/>
</dbReference>
<evidence type="ECO:0000313" key="3">
    <source>
        <dbReference type="EMBL" id="EFM12547.1"/>
    </source>
</evidence>
<dbReference type="Pfam" id="PF26310">
    <property type="entry name" value="YczF"/>
    <property type="match status" value="1"/>
</dbReference>
<dbReference type="EMBL" id="AEDD01000001">
    <property type="protein sequence ID" value="EFM12547.1"/>
    <property type="molecule type" value="Genomic_DNA"/>
</dbReference>
<dbReference type="AlphaFoldDB" id="E0I4L6"/>
<dbReference type="OrthoDB" id="2640406at2"/>
<name>E0I4L6_9BACL</name>
<gene>
    <name evidence="3" type="ORF">PaecuDRAFT_0058</name>
</gene>
<evidence type="ECO:0000313" key="4">
    <source>
        <dbReference type="Proteomes" id="UP000005387"/>
    </source>
</evidence>
<organism evidence="3 4">
    <name type="scientific">Paenibacillus curdlanolyticus YK9</name>
    <dbReference type="NCBI Taxonomy" id="717606"/>
    <lineage>
        <taxon>Bacteria</taxon>
        <taxon>Bacillati</taxon>
        <taxon>Bacillota</taxon>
        <taxon>Bacilli</taxon>
        <taxon>Bacillales</taxon>
        <taxon>Paenibacillaceae</taxon>
        <taxon>Paenibacillus</taxon>
    </lineage>
</organism>
<dbReference type="InterPro" id="IPR058725">
    <property type="entry name" value="YczF"/>
</dbReference>